<evidence type="ECO:0000256" key="4">
    <source>
        <dbReference type="ARBA" id="ARBA00022737"/>
    </source>
</evidence>
<evidence type="ECO:0000256" key="5">
    <source>
        <dbReference type="PROSITE-ProRule" id="PRU00221"/>
    </source>
</evidence>
<keyword evidence="3 5" id="KW-0853">WD repeat</keyword>
<dbReference type="InterPro" id="IPR036322">
    <property type="entry name" value="WD40_repeat_dom_sf"/>
</dbReference>
<dbReference type="InterPro" id="IPR001680">
    <property type="entry name" value="WD40_rpt"/>
</dbReference>
<sequence length="699" mass="77107">MTIFKLSATLAGHEDDVRALCSPDQDTVVSGSRDSTVRVWRRIDPRSWADPTINFKAPKFVNSLAAYQAGSEQYIVSGGNDGLVNLTLVDSSFDWVDPAYILVGHDANVCALASKDSLIISGSWDGTAKVWHKDGTVVHDLKGHEGSVWGVQIVSENEFVTCGADRTIRTWHGDKQTGQWTAHADVVRDVLVLDNKTIVSCSNDATIKIWSYQGQLLQTLRGHQNFVYSLAVLPTGELVSSGEDRSVRVWSPAGDLVQTITLPCVTVWKVIVLANGDIVTGSSDSKVRIFTRTGSRVAARELLDEFETELQNSTVNDSVYNVNKTVEPRDALKTKGSVPGQTKLVRTEIGTTEVYQWGDSGWGKIGEVVSSASTDKKKEYNGKFYDYVFDVDIADGQPPLKLPYNVSDSPHTVADQFLLDNDLPASYAPQVVEFILSNTEGATLGQQGAASSEPYQDPAYKKTGILPQTEYLQFSKLDEPKLLAGFKKLNAKQSPAHQIDPMEFEMCINCQDYKELAVLAGKIINTWDPASKLLGFDILRSIVLITPPIETLFELIKVGLTSESAKVVMMTIRVLVNIFSAKQWGEQVFSDPDLLQVVFLNDLLKFIETEKLMSITVATFVLNYAVLVRKSHNRTLYTRLADVVNKFGPAVAKDEESAYRLLVAVGTLKPVGSKIDNTVLDALKTYQSARFTSLWKEIK</sequence>
<evidence type="ECO:0000259" key="7">
    <source>
        <dbReference type="PROSITE" id="PS51396"/>
    </source>
</evidence>
<comment type="caution">
    <text evidence="8">The sequence shown here is derived from an EMBL/GenBank/DDBJ whole genome shotgun (WGS) entry which is preliminary data.</text>
</comment>
<dbReference type="SUPFAM" id="SSF50978">
    <property type="entry name" value="WD40 repeat-like"/>
    <property type="match status" value="1"/>
</dbReference>
<dbReference type="Gene3D" id="3.10.20.870">
    <property type="entry name" value="PFU (PLAA family ubiquitin binding), C-terminal domain"/>
    <property type="match status" value="1"/>
</dbReference>
<dbReference type="InterPro" id="IPR013535">
    <property type="entry name" value="PUL_dom"/>
</dbReference>
<reference evidence="8" key="1">
    <citation type="journal article" date="2021" name="Open Biol.">
        <title>Shared evolutionary footprints suggest mitochondrial oxidative damage underlies multiple complex I losses in fungi.</title>
        <authorList>
            <person name="Schikora-Tamarit M.A."/>
            <person name="Marcet-Houben M."/>
            <person name="Nosek J."/>
            <person name="Gabaldon T."/>
        </authorList>
    </citation>
    <scope>NUCLEOTIDE SEQUENCE</scope>
    <source>
        <strain evidence="8">CBS6075</strain>
    </source>
</reference>
<name>A0A9P8PAY5_9ASCO</name>
<dbReference type="PROSITE" id="PS51396">
    <property type="entry name" value="PUL"/>
    <property type="match status" value="1"/>
</dbReference>
<keyword evidence="9" id="KW-1185">Reference proteome</keyword>
<organism evidence="8 9">
    <name type="scientific">Ogataea philodendri</name>
    <dbReference type="NCBI Taxonomy" id="1378263"/>
    <lineage>
        <taxon>Eukaryota</taxon>
        <taxon>Fungi</taxon>
        <taxon>Dikarya</taxon>
        <taxon>Ascomycota</taxon>
        <taxon>Saccharomycotina</taxon>
        <taxon>Pichiomycetes</taxon>
        <taxon>Pichiales</taxon>
        <taxon>Pichiaceae</taxon>
        <taxon>Ogataea</taxon>
    </lineage>
</organism>
<dbReference type="OrthoDB" id="10265988at2759"/>
<dbReference type="GO" id="GO:0043161">
    <property type="term" value="P:proteasome-mediated ubiquitin-dependent protein catabolic process"/>
    <property type="evidence" value="ECO:0007669"/>
    <property type="project" value="TreeGrafter"/>
</dbReference>
<dbReference type="EMBL" id="JAEUBE010000158">
    <property type="protein sequence ID" value="KAH3668411.1"/>
    <property type="molecule type" value="Genomic_DNA"/>
</dbReference>
<evidence type="ECO:0000256" key="1">
    <source>
        <dbReference type="ARBA" id="ARBA00004496"/>
    </source>
</evidence>
<dbReference type="PRINTS" id="PR00320">
    <property type="entry name" value="GPROTEINBRPT"/>
</dbReference>
<evidence type="ECO:0000256" key="2">
    <source>
        <dbReference type="ARBA" id="ARBA00022490"/>
    </source>
</evidence>
<dbReference type="Proteomes" id="UP000769157">
    <property type="component" value="Unassembled WGS sequence"/>
</dbReference>
<dbReference type="InterPro" id="IPR011989">
    <property type="entry name" value="ARM-like"/>
</dbReference>
<feature type="repeat" description="WD" evidence="5">
    <location>
        <begin position="141"/>
        <end position="171"/>
    </location>
</feature>
<dbReference type="PROSITE" id="PS50082">
    <property type="entry name" value="WD_REPEATS_2"/>
    <property type="match status" value="4"/>
</dbReference>
<feature type="repeat" description="WD" evidence="5">
    <location>
        <begin position="10"/>
        <end position="40"/>
    </location>
</feature>
<dbReference type="Pfam" id="PF00400">
    <property type="entry name" value="WD40"/>
    <property type="match status" value="5"/>
</dbReference>
<dbReference type="PROSITE" id="PS51394">
    <property type="entry name" value="PFU"/>
    <property type="match status" value="1"/>
</dbReference>
<dbReference type="GO" id="GO:0043130">
    <property type="term" value="F:ubiquitin binding"/>
    <property type="evidence" value="ECO:0007669"/>
    <property type="project" value="TreeGrafter"/>
</dbReference>
<feature type="domain" description="PUL" evidence="7">
    <location>
        <begin position="464"/>
        <end position="699"/>
    </location>
</feature>
<dbReference type="CDD" id="cd00200">
    <property type="entry name" value="WD40"/>
    <property type="match status" value="1"/>
</dbReference>
<evidence type="ECO:0000313" key="9">
    <source>
        <dbReference type="Proteomes" id="UP000769157"/>
    </source>
</evidence>
<feature type="repeat" description="WD" evidence="5">
    <location>
        <begin position="102"/>
        <end position="131"/>
    </location>
</feature>
<dbReference type="GO" id="GO:0010992">
    <property type="term" value="P:ubiquitin recycling"/>
    <property type="evidence" value="ECO:0007669"/>
    <property type="project" value="TreeGrafter"/>
</dbReference>
<keyword evidence="4" id="KW-0677">Repeat</keyword>
<proteinExistence type="predicted"/>
<dbReference type="GO" id="GO:0005737">
    <property type="term" value="C:cytoplasm"/>
    <property type="evidence" value="ECO:0007669"/>
    <property type="project" value="UniProtKB-SubCell"/>
</dbReference>
<dbReference type="GeneID" id="70234132"/>
<evidence type="ECO:0000256" key="3">
    <source>
        <dbReference type="ARBA" id="ARBA00022574"/>
    </source>
</evidence>
<feature type="repeat" description="WD" evidence="5">
    <location>
        <begin position="220"/>
        <end position="251"/>
    </location>
</feature>
<dbReference type="Gene3D" id="2.130.10.10">
    <property type="entry name" value="YVTN repeat-like/Quinoprotein amine dehydrogenase"/>
    <property type="match status" value="1"/>
</dbReference>
<dbReference type="RefSeq" id="XP_046062825.1">
    <property type="nucleotide sequence ID" value="XM_046203005.1"/>
</dbReference>
<dbReference type="SMART" id="SM00320">
    <property type="entry name" value="WD40"/>
    <property type="match status" value="6"/>
</dbReference>
<gene>
    <name evidence="8" type="ORF">OGAPHI_002165</name>
</gene>
<accession>A0A9P8PAY5</accession>
<feature type="domain" description="PFU" evidence="6">
    <location>
        <begin position="354"/>
        <end position="449"/>
    </location>
</feature>
<dbReference type="Gene3D" id="1.25.10.10">
    <property type="entry name" value="Leucine-rich Repeat Variant"/>
    <property type="match status" value="1"/>
</dbReference>
<comment type="subcellular location">
    <subcellularLocation>
        <location evidence="1">Cytoplasm</location>
    </subcellularLocation>
</comment>
<protein>
    <submittedName>
        <fullName evidence="8">Uncharacterized protein</fullName>
    </submittedName>
</protein>
<dbReference type="PROSITE" id="PS50294">
    <property type="entry name" value="WD_REPEATS_REGION"/>
    <property type="match status" value="2"/>
</dbReference>
<dbReference type="InterPro" id="IPR020472">
    <property type="entry name" value="WD40_PAC1"/>
</dbReference>
<dbReference type="InterPro" id="IPR038122">
    <property type="entry name" value="PFU_sf"/>
</dbReference>
<dbReference type="AlphaFoldDB" id="A0A9P8PAY5"/>
<dbReference type="PANTHER" id="PTHR19849">
    <property type="entry name" value="PHOSPHOLIPASE A-2-ACTIVATING PROTEIN"/>
    <property type="match status" value="1"/>
</dbReference>
<reference evidence="8" key="2">
    <citation type="submission" date="2021-01" db="EMBL/GenBank/DDBJ databases">
        <authorList>
            <person name="Schikora-Tamarit M.A."/>
        </authorList>
    </citation>
    <scope>NUCLEOTIDE SEQUENCE</scope>
    <source>
        <strain evidence="8">CBS6075</strain>
    </source>
</reference>
<evidence type="ECO:0000259" key="6">
    <source>
        <dbReference type="PROSITE" id="PS51394"/>
    </source>
</evidence>
<dbReference type="InterPro" id="IPR015943">
    <property type="entry name" value="WD40/YVTN_repeat-like_dom_sf"/>
</dbReference>
<dbReference type="PANTHER" id="PTHR19849:SF0">
    <property type="entry name" value="PHOSPHOLIPASE A-2-ACTIVATING PROTEIN"/>
    <property type="match status" value="1"/>
</dbReference>
<evidence type="ECO:0000313" key="8">
    <source>
        <dbReference type="EMBL" id="KAH3668411.1"/>
    </source>
</evidence>
<dbReference type="InterPro" id="IPR015155">
    <property type="entry name" value="PFU"/>
</dbReference>
<dbReference type="Pfam" id="PF08324">
    <property type="entry name" value="PUL"/>
    <property type="match status" value="1"/>
</dbReference>
<keyword evidence="2" id="KW-0963">Cytoplasm</keyword>
<dbReference type="GO" id="GO:0005634">
    <property type="term" value="C:nucleus"/>
    <property type="evidence" value="ECO:0007669"/>
    <property type="project" value="TreeGrafter"/>
</dbReference>
<dbReference type="Pfam" id="PF09070">
    <property type="entry name" value="PFU"/>
    <property type="match status" value="1"/>
</dbReference>